<dbReference type="Pfam" id="PF17667">
    <property type="entry name" value="Pkinase_fungal"/>
    <property type="match status" value="1"/>
</dbReference>
<gene>
    <name evidence="2" type="ORF">K466DRAFT_14194</name>
</gene>
<accession>A0A5C3PN85</accession>
<evidence type="ECO:0000259" key="1">
    <source>
        <dbReference type="Pfam" id="PF17667"/>
    </source>
</evidence>
<dbReference type="AlphaFoldDB" id="A0A5C3PN85"/>
<sequence>MPMALDEHLHRVKGLDPGAAEARNNRNVEDYKEWTLGPMPVSDFMRAFLGVGAPPRTMMPSSKSAFKSVPSKGTSAADVYGPLITALNKKVKGKSRCPGFVFDNASASSPHPTSLGHMLPHICVYREENLETVKNGEPGSRTELGYAELFIEVIAGDSAYDFFTDPPSGATDGKPHSHDLASKFWDDQSALFANRSLGQQISYAIEIFARQPRLCLFSVAIAGSRARLFRWDRAGCIVTESFDIRAQPDLLCEFLWRYSQAREYKRGHDRTVQPASPEEESLFSRCIRAHVRSQLQVDGAELDRAVTEHYEPNHVAAIHVLEQDAIAKADTIHRFLVSRPVISPLTLAGKGTKGFWAVDTSTHRVVFLKDTWRSHDEEGSVLASMIDKGVRNIPAVICHGDVPEEFPIQGETKVEPWEIQVTFTDEFSLRPWTCKVRGKVYQFTKSVHYRVVLRDVGYTLRHFSGTEELLTATLDVLRAISDARYKACRLHRDISLGNIVLVAEPGRTVRRG</sequence>
<dbReference type="PANTHER" id="PTHR38248:SF2">
    <property type="entry name" value="FUNK1 11"/>
    <property type="match status" value="1"/>
</dbReference>
<evidence type="ECO:0000313" key="3">
    <source>
        <dbReference type="Proteomes" id="UP000308197"/>
    </source>
</evidence>
<protein>
    <recommendedName>
        <fullName evidence="1">Fungal-type protein kinase domain-containing protein</fullName>
    </recommendedName>
</protein>
<dbReference type="EMBL" id="ML211067">
    <property type="protein sequence ID" value="TFK89710.1"/>
    <property type="molecule type" value="Genomic_DNA"/>
</dbReference>
<keyword evidence="3" id="KW-1185">Reference proteome</keyword>
<dbReference type="PANTHER" id="PTHR38248">
    <property type="entry name" value="FUNK1 6"/>
    <property type="match status" value="1"/>
</dbReference>
<organism evidence="2 3">
    <name type="scientific">Polyporus arcularius HHB13444</name>
    <dbReference type="NCBI Taxonomy" id="1314778"/>
    <lineage>
        <taxon>Eukaryota</taxon>
        <taxon>Fungi</taxon>
        <taxon>Dikarya</taxon>
        <taxon>Basidiomycota</taxon>
        <taxon>Agaricomycotina</taxon>
        <taxon>Agaricomycetes</taxon>
        <taxon>Polyporales</taxon>
        <taxon>Polyporaceae</taxon>
        <taxon>Polyporus</taxon>
    </lineage>
</organism>
<feature type="domain" description="Fungal-type protein kinase" evidence="1">
    <location>
        <begin position="200"/>
        <end position="504"/>
    </location>
</feature>
<dbReference type="InParanoid" id="A0A5C3PN85"/>
<evidence type="ECO:0000313" key="2">
    <source>
        <dbReference type="EMBL" id="TFK89710.1"/>
    </source>
</evidence>
<reference evidence="2 3" key="1">
    <citation type="journal article" date="2019" name="Nat. Ecol. Evol.">
        <title>Megaphylogeny resolves global patterns of mushroom evolution.</title>
        <authorList>
            <person name="Varga T."/>
            <person name="Krizsan K."/>
            <person name="Foldi C."/>
            <person name="Dima B."/>
            <person name="Sanchez-Garcia M."/>
            <person name="Sanchez-Ramirez S."/>
            <person name="Szollosi G.J."/>
            <person name="Szarkandi J.G."/>
            <person name="Papp V."/>
            <person name="Albert L."/>
            <person name="Andreopoulos W."/>
            <person name="Angelini C."/>
            <person name="Antonin V."/>
            <person name="Barry K.W."/>
            <person name="Bougher N.L."/>
            <person name="Buchanan P."/>
            <person name="Buyck B."/>
            <person name="Bense V."/>
            <person name="Catcheside P."/>
            <person name="Chovatia M."/>
            <person name="Cooper J."/>
            <person name="Damon W."/>
            <person name="Desjardin D."/>
            <person name="Finy P."/>
            <person name="Geml J."/>
            <person name="Haridas S."/>
            <person name="Hughes K."/>
            <person name="Justo A."/>
            <person name="Karasinski D."/>
            <person name="Kautmanova I."/>
            <person name="Kiss B."/>
            <person name="Kocsube S."/>
            <person name="Kotiranta H."/>
            <person name="LaButti K.M."/>
            <person name="Lechner B.E."/>
            <person name="Liimatainen K."/>
            <person name="Lipzen A."/>
            <person name="Lukacs Z."/>
            <person name="Mihaltcheva S."/>
            <person name="Morgado L.N."/>
            <person name="Niskanen T."/>
            <person name="Noordeloos M.E."/>
            <person name="Ohm R.A."/>
            <person name="Ortiz-Santana B."/>
            <person name="Ovrebo C."/>
            <person name="Racz N."/>
            <person name="Riley R."/>
            <person name="Savchenko A."/>
            <person name="Shiryaev A."/>
            <person name="Soop K."/>
            <person name="Spirin V."/>
            <person name="Szebenyi C."/>
            <person name="Tomsovsky M."/>
            <person name="Tulloss R.E."/>
            <person name="Uehling J."/>
            <person name="Grigoriev I.V."/>
            <person name="Vagvolgyi C."/>
            <person name="Papp T."/>
            <person name="Martin F.M."/>
            <person name="Miettinen O."/>
            <person name="Hibbett D.S."/>
            <person name="Nagy L.G."/>
        </authorList>
    </citation>
    <scope>NUCLEOTIDE SEQUENCE [LARGE SCALE GENOMIC DNA]</scope>
    <source>
        <strain evidence="2 3">HHB13444</strain>
    </source>
</reference>
<dbReference type="InterPro" id="IPR040976">
    <property type="entry name" value="Pkinase_fungal"/>
</dbReference>
<name>A0A5C3PN85_9APHY</name>
<dbReference type="Proteomes" id="UP000308197">
    <property type="component" value="Unassembled WGS sequence"/>
</dbReference>
<proteinExistence type="predicted"/>